<keyword evidence="2" id="KW-1185">Reference proteome</keyword>
<comment type="caution">
    <text evidence="1">The sequence shown here is derived from an EMBL/GenBank/DDBJ whole genome shotgun (WGS) entry which is preliminary data.</text>
</comment>
<accession>A0A947DHE0</accession>
<protein>
    <submittedName>
        <fullName evidence="1">Uncharacterized protein</fullName>
    </submittedName>
</protein>
<dbReference type="RefSeq" id="WP_215610250.1">
    <property type="nucleotide sequence ID" value="NZ_JADOES010000040.1"/>
</dbReference>
<reference evidence="1" key="1">
    <citation type="submission" date="2020-11" db="EMBL/GenBank/DDBJ databases">
        <authorList>
            <person name="Konstantinou D."/>
            <person name="Gkelis S."/>
            <person name="Popin R."/>
            <person name="Fewer D."/>
            <person name="Sivonen K."/>
        </authorList>
    </citation>
    <scope>NUCLEOTIDE SEQUENCE</scope>
    <source>
        <strain evidence="1">TAU-MAC 1115</strain>
    </source>
</reference>
<dbReference type="AlphaFoldDB" id="A0A947DHE0"/>
<name>A0A947DHE0_9CYAN</name>
<evidence type="ECO:0000313" key="2">
    <source>
        <dbReference type="Proteomes" id="UP000717364"/>
    </source>
</evidence>
<dbReference type="Proteomes" id="UP000717364">
    <property type="component" value="Unassembled WGS sequence"/>
</dbReference>
<organism evidence="1 2">
    <name type="scientific">Leptothoe spongobia TAU-MAC 1115</name>
    <dbReference type="NCBI Taxonomy" id="1967444"/>
    <lineage>
        <taxon>Bacteria</taxon>
        <taxon>Bacillati</taxon>
        <taxon>Cyanobacteriota</taxon>
        <taxon>Cyanophyceae</taxon>
        <taxon>Nodosilineales</taxon>
        <taxon>Cymatolegaceae</taxon>
        <taxon>Leptothoe</taxon>
        <taxon>Leptothoe spongobia</taxon>
    </lineage>
</organism>
<proteinExistence type="predicted"/>
<reference evidence="1" key="2">
    <citation type="journal article" date="2021" name="Mar. Drugs">
        <title>Genome Reduction and Secondary Metabolism of the Marine Sponge-Associated Cyanobacterium Leptothoe.</title>
        <authorList>
            <person name="Konstantinou D."/>
            <person name="Popin R.V."/>
            <person name="Fewer D.P."/>
            <person name="Sivonen K."/>
            <person name="Gkelis S."/>
        </authorList>
    </citation>
    <scope>NUCLEOTIDE SEQUENCE</scope>
    <source>
        <strain evidence="1">TAU-MAC 1115</strain>
    </source>
</reference>
<gene>
    <name evidence="1" type="ORF">IXB50_17300</name>
</gene>
<evidence type="ECO:0000313" key="1">
    <source>
        <dbReference type="EMBL" id="MBT9317182.1"/>
    </source>
</evidence>
<dbReference type="EMBL" id="JADOES010000040">
    <property type="protein sequence ID" value="MBT9317182.1"/>
    <property type="molecule type" value="Genomic_DNA"/>
</dbReference>
<sequence>MFFPFCTPSASGKCTSNDYASFYANCQKMRLEWLKASRDRMQVHLAAINAAIGELEGQIPTDSETSTESVV</sequence>